<evidence type="ECO:0000256" key="2">
    <source>
        <dbReference type="ARBA" id="ARBA00023315"/>
    </source>
</evidence>
<evidence type="ECO:0000313" key="5">
    <source>
        <dbReference type="Proteomes" id="UP000194218"/>
    </source>
</evidence>
<keyword evidence="2" id="KW-0012">Acyltransferase</keyword>
<dbReference type="PANTHER" id="PTHR43072:SF23">
    <property type="entry name" value="UPF0039 PROTEIN C11D3.02C"/>
    <property type="match status" value="1"/>
</dbReference>
<dbReference type="KEGG" id="smao:CAG99_00965"/>
<dbReference type="Pfam" id="PF00583">
    <property type="entry name" value="Acetyltransf_1"/>
    <property type="match status" value="1"/>
</dbReference>
<dbReference type="PROSITE" id="PS51186">
    <property type="entry name" value="GNAT"/>
    <property type="match status" value="1"/>
</dbReference>
<proteinExistence type="predicted"/>
<feature type="domain" description="N-acetyltransferase" evidence="3">
    <location>
        <begin position="8"/>
        <end position="171"/>
    </location>
</feature>
<dbReference type="GO" id="GO:0016747">
    <property type="term" value="F:acyltransferase activity, transferring groups other than amino-acyl groups"/>
    <property type="evidence" value="ECO:0007669"/>
    <property type="project" value="InterPro"/>
</dbReference>
<keyword evidence="5" id="KW-1185">Reference proteome</keyword>
<protein>
    <submittedName>
        <fullName evidence="4">GNAT family N-acetyltransferase</fullName>
    </submittedName>
</protein>
<dbReference type="Gene3D" id="3.40.630.30">
    <property type="match status" value="1"/>
</dbReference>
<evidence type="ECO:0000256" key="1">
    <source>
        <dbReference type="ARBA" id="ARBA00022679"/>
    </source>
</evidence>
<name>A0A1W7CSA0_9ACTN</name>
<evidence type="ECO:0000313" key="4">
    <source>
        <dbReference type="EMBL" id="ARQ67589.1"/>
    </source>
</evidence>
<dbReference type="Proteomes" id="UP000194218">
    <property type="component" value="Chromosome"/>
</dbReference>
<dbReference type="RefSeq" id="WP_086157110.1">
    <property type="nucleotide sequence ID" value="NZ_CP021121.1"/>
</dbReference>
<organism evidence="4 5">
    <name type="scientific">Streptomyces marincola</name>
    <dbReference type="NCBI Taxonomy" id="2878388"/>
    <lineage>
        <taxon>Bacteria</taxon>
        <taxon>Bacillati</taxon>
        <taxon>Actinomycetota</taxon>
        <taxon>Actinomycetes</taxon>
        <taxon>Kitasatosporales</taxon>
        <taxon>Streptomycetaceae</taxon>
        <taxon>Streptomyces</taxon>
    </lineage>
</organism>
<dbReference type="OrthoDB" id="3173333at2"/>
<sequence length="181" mass="18655">MSASASTAAVRPAGAGDLPAVAAIHRHYVLHSVATFEEEPHSAARWRERYDELSRLGLPFLVAEAGGGVAGYACAGPWRPKPAYRHTAEVSVYLAPGQTGRGLGTALLGRLVEDCAAAGLHSLVAVIAEPGGDASVALHRRLGFTPAGRLTGVGYKHGRRLDTALMQLLLPTAPGPGAPGP</sequence>
<reference evidence="4 5" key="1">
    <citation type="submission" date="2017-05" db="EMBL/GenBank/DDBJ databases">
        <title>Complete genome sequence of Streptomyces sp. SCSIO 03032 revealed the diverse biosynthetic pathways for its bioactive secondary metabolites.</title>
        <authorList>
            <person name="Ma L."/>
            <person name="Zhu Y."/>
            <person name="Zhang W."/>
            <person name="Zhang G."/>
            <person name="Tian X."/>
            <person name="Zhang S."/>
            <person name="Zhang C."/>
        </authorList>
    </citation>
    <scope>NUCLEOTIDE SEQUENCE [LARGE SCALE GENOMIC DNA]</scope>
    <source>
        <strain evidence="4 5">SCSIO 03032</strain>
    </source>
</reference>
<dbReference type="InterPro" id="IPR016181">
    <property type="entry name" value="Acyl_CoA_acyltransferase"/>
</dbReference>
<evidence type="ECO:0000259" key="3">
    <source>
        <dbReference type="PROSITE" id="PS51186"/>
    </source>
</evidence>
<dbReference type="AlphaFoldDB" id="A0A1W7CSA0"/>
<dbReference type="InterPro" id="IPR000182">
    <property type="entry name" value="GNAT_dom"/>
</dbReference>
<dbReference type="CDD" id="cd04301">
    <property type="entry name" value="NAT_SF"/>
    <property type="match status" value="1"/>
</dbReference>
<keyword evidence="1 4" id="KW-0808">Transferase</keyword>
<dbReference type="EMBL" id="CP021121">
    <property type="protein sequence ID" value="ARQ67589.1"/>
    <property type="molecule type" value="Genomic_DNA"/>
</dbReference>
<dbReference type="PANTHER" id="PTHR43072">
    <property type="entry name" value="N-ACETYLTRANSFERASE"/>
    <property type="match status" value="1"/>
</dbReference>
<dbReference type="SUPFAM" id="SSF55729">
    <property type="entry name" value="Acyl-CoA N-acyltransferases (Nat)"/>
    <property type="match status" value="1"/>
</dbReference>
<accession>A0A1W7CSA0</accession>
<gene>
    <name evidence="4" type="ORF">CAG99_00965</name>
</gene>